<sequence length="52" mass="6035">MSLNNFLGRLQDHEITELAQLVPKGAKDRYWKLLQIEAKHLRVSLVLSTKEC</sequence>
<organism evidence="1 2">
    <name type="scientific">Plasmopara halstedii</name>
    <name type="common">Downy mildew of sunflower</name>
    <dbReference type="NCBI Taxonomy" id="4781"/>
    <lineage>
        <taxon>Eukaryota</taxon>
        <taxon>Sar</taxon>
        <taxon>Stramenopiles</taxon>
        <taxon>Oomycota</taxon>
        <taxon>Peronosporomycetes</taxon>
        <taxon>Peronosporales</taxon>
        <taxon>Peronosporaceae</taxon>
        <taxon>Plasmopara</taxon>
    </lineage>
</organism>
<protein>
    <submittedName>
        <fullName evidence="1">Uncharacterized protein</fullName>
    </submittedName>
</protein>
<evidence type="ECO:0000313" key="1">
    <source>
        <dbReference type="EMBL" id="CEG41600.1"/>
    </source>
</evidence>
<dbReference type="AlphaFoldDB" id="A0A0P1AKN4"/>
<reference evidence="2" key="1">
    <citation type="submission" date="2014-09" db="EMBL/GenBank/DDBJ databases">
        <authorList>
            <person name="Sharma Rahul"/>
            <person name="Thines Marco"/>
        </authorList>
    </citation>
    <scope>NUCLEOTIDE SEQUENCE [LARGE SCALE GENOMIC DNA]</scope>
</reference>
<evidence type="ECO:0000313" key="2">
    <source>
        <dbReference type="Proteomes" id="UP000054928"/>
    </source>
</evidence>
<accession>A0A0P1AKN4</accession>
<dbReference type="RefSeq" id="XP_024577969.1">
    <property type="nucleotide sequence ID" value="XM_024727387.1"/>
</dbReference>
<name>A0A0P1AKN4_PLAHL</name>
<dbReference type="EMBL" id="CCYD01000553">
    <property type="protein sequence ID" value="CEG41600.1"/>
    <property type="molecule type" value="Genomic_DNA"/>
</dbReference>
<proteinExistence type="predicted"/>
<dbReference type="GeneID" id="36406990"/>
<dbReference type="Proteomes" id="UP000054928">
    <property type="component" value="Unassembled WGS sequence"/>
</dbReference>
<keyword evidence="2" id="KW-1185">Reference proteome</keyword>